<dbReference type="Pfam" id="PF18267">
    <property type="entry name" value="Rubredoxin_C"/>
    <property type="match status" value="1"/>
</dbReference>
<sequence length="418" mass="44884">MRHVIIGFSAAGLAAVRAIRAADDRAEITVITEEPHSAYSRCLLTYYLSGRVREDQMFLLTEAEVKALNITLKTGVRAVQVRPSVKEVLLSNGETVKFDKLLLATGASAIVPRATFKGAGQIYTLRTLDDAKTLEQNLPIIKKAVVLGDGLVAVTTAQALGQRGIDVSLVGLAPHLLAGFLDQKAGKLIEECLARKVGIKFYSGKTINKVAKDAADNINEVELSDGSRLQADAVILAVGVRPNIEPVMNTPIKCDRGIPVNDYMETNIPDIYAAGDVAQKRKILAGAAELVPLWPAAVEEGKTAGMNMAGRRKKYTGALTMNSVNVGGLSIIAAGLSNGAGQELEIYEYLNVAKPEYRRIVFRDDKLVGFLLLGSTEKAGILSALVKEQVDVSTYKDEICMGRINYPKLSASKFAGVL</sequence>
<evidence type="ECO:0000313" key="6">
    <source>
        <dbReference type="EMBL" id="ADG82785.1"/>
    </source>
</evidence>
<dbReference type="OrthoDB" id="9807946at2"/>
<dbReference type="HOGENOM" id="CLU_003291_4_4_9"/>
<dbReference type="InterPro" id="IPR036188">
    <property type="entry name" value="FAD/NAD-bd_sf"/>
</dbReference>
<dbReference type="KEGG" id="tjr:TherJR_1936"/>
<proteinExistence type="predicted"/>
<dbReference type="Gene3D" id="3.30.390.30">
    <property type="match status" value="1"/>
</dbReference>
<protein>
    <submittedName>
        <fullName evidence="6">FAD-dependent pyridine nucleotide-disulfide oxidoreductase</fullName>
    </submittedName>
</protein>
<evidence type="ECO:0000313" key="7">
    <source>
        <dbReference type="Proteomes" id="UP000002377"/>
    </source>
</evidence>
<dbReference type="InterPro" id="IPR023753">
    <property type="entry name" value="FAD/NAD-binding_dom"/>
</dbReference>
<comment type="cofactor">
    <cofactor evidence="1">
        <name>FAD</name>
        <dbReference type="ChEBI" id="CHEBI:57692"/>
    </cofactor>
</comment>
<keyword evidence="7" id="KW-1185">Reference proteome</keyword>
<dbReference type="InterPro" id="IPR016156">
    <property type="entry name" value="FAD/NAD-linked_Rdtase_dimer_sf"/>
</dbReference>
<dbReference type="PRINTS" id="PR00368">
    <property type="entry name" value="FADPNR"/>
</dbReference>
<dbReference type="PANTHER" id="PTHR43429:SF3">
    <property type="entry name" value="NITRITE REDUCTASE [NAD(P)H]"/>
    <property type="match status" value="1"/>
</dbReference>
<dbReference type="PANTHER" id="PTHR43429">
    <property type="entry name" value="PYRIDINE NUCLEOTIDE-DISULFIDE OXIDOREDUCTASE DOMAIN-CONTAINING"/>
    <property type="match status" value="1"/>
</dbReference>
<dbReference type="InterPro" id="IPR041575">
    <property type="entry name" value="Rubredoxin_C"/>
</dbReference>
<dbReference type="Proteomes" id="UP000002377">
    <property type="component" value="Chromosome"/>
</dbReference>
<name>D5X865_THEPJ</name>
<organism evidence="6 7">
    <name type="scientific">Thermincola potens (strain JR)</name>
    <dbReference type="NCBI Taxonomy" id="635013"/>
    <lineage>
        <taxon>Bacteria</taxon>
        <taxon>Bacillati</taxon>
        <taxon>Bacillota</taxon>
        <taxon>Clostridia</taxon>
        <taxon>Eubacteriales</taxon>
        <taxon>Thermincolaceae</taxon>
        <taxon>Thermincola</taxon>
    </lineage>
</organism>
<dbReference type="InterPro" id="IPR050260">
    <property type="entry name" value="FAD-bd_OxRdtase"/>
</dbReference>
<dbReference type="SUPFAM" id="SSF51905">
    <property type="entry name" value="FAD/NAD(P)-binding domain"/>
    <property type="match status" value="2"/>
</dbReference>
<evidence type="ECO:0000256" key="3">
    <source>
        <dbReference type="ARBA" id="ARBA00022827"/>
    </source>
</evidence>
<dbReference type="Pfam" id="PF07992">
    <property type="entry name" value="Pyr_redox_2"/>
    <property type="match status" value="1"/>
</dbReference>
<dbReference type="Gene3D" id="3.50.50.60">
    <property type="entry name" value="FAD/NAD(P)-binding domain"/>
    <property type="match status" value="2"/>
</dbReference>
<dbReference type="PRINTS" id="PR00411">
    <property type="entry name" value="PNDRDTASEI"/>
</dbReference>
<feature type="domain" description="FAD/NAD(P)-binding" evidence="4">
    <location>
        <begin position="2"/>
        <end position="301"/>
    </location>
</feature>
<evidence type="ECO:0000256" key="2">
    <source>
        <dbReference type="ARBA" id="ARBA00022630"/>
    </source>
</evidence>
<dbReference type="eggNOG" id="COG1251">
    <property type="taxonomic scope" value="Bacteria"/>
</dbReference>
<dbReference type="AlphaFoldDB" id="D5X865"/>
<evidence type="ECO:0000259" key="5">
    <source>
        <dbReference type="Pfam" id="PF18267"/>
    </source>
</evidence>
<keyword evidence="2" id="KW-0285">Flavoprotein</keyword>
<reference evidence="6 7" key="1">
    <citation type="submission" date="2010-05" db="EMBL/GenBank/DDBJ databases">
        <title>Complete sequence of Thermincola sp. JR.</title>
        <authorList>
            <consortium name="US DOE Joint Genome Institute"/>
            <person name="Lucas S."/>
            <person name="Copeland A."/>
            <person name="Lapidus A."/>
            <person name="Cheng J.-F."/>
            <person name="Bruce D."/>
            <person name="Goodwin L."/>
            <person name="Pitluck S."/>
            <person name="Chertkov O."/>
            <person name="Detter J.C."/>
            <person name="Han C."/>
            <person name="Tapia R."/>
            <person name="Land M."/>
            <person name="Hauser L."/>
            <person name="Kyrpides N."/>
            <person name="Mikhailova N."/>
            <person name="Hazen T.C."/>
            <person name="Woyke T."/>
        </authorList>
    </citation>
    <scope>NUCLEOTIDE SEQUENCE [LARGE SCALE GENOMIC DNA]</scope>
    <source>
        <strain evidence="6 7">JR</strain>
    </source>
</reference>
<evidence type="ECO:0000256" key="1">
    <source>
        <dbReference type="ARBA" id="ARBA00001974"/>
    </source>
</evidence>
<gene>
    <name evidence="6" type="ordered locus">TherJR_1936</name>
</gene>
<dbReference type="EMBL" id="CP002028">
    <property type="protein sequence ID" value="ADG82785.1"/>
    <property type="molecule type" value="Genomic_DNA"/>
</dbReference>
<evidence type="ECO:0000259" key="4">
    <source>
        <dbReference type="Pfam" id="PF07992"/>
    </source>
</evidence>
<feature type="domain" description="NADH-rubredoxin oxidoreductase C-terminal" evidence="5">
    <location>
        <begin position="321"/>
        <end position="389"/>
    </location>
</feature>
<dbReference type="GO" id="GO:0016491">
    <property type="term" value="F:oxidoreductase activity"/>
    <property type="evidence" value="ECO:0007669"/>
    <property type="project" value="InterPro"/>
</dbReference>
<dbReference type="STRING" id="635013.TherJR_1936"/>
<keyword evidence="3" id="KW-0274">FAD</keyword>
<dbReference type="RefSeq" id="WP_013120795.1">
    <property type="nucleotide sequence ID" value="NC_014152.1"/>
</dbReference>
<accession>D5X865</accession>